<evidence type="ECO:0000313" key="1">
    <source>
        <dbReference type="EMBL" id="MBC2396512.1"/>
    </source>
</evidence>
<reference evidence="1 2" key="1">
    <citation type="submission" date="2020-04" db="EMBL/GenBank/DDBJ databases">
        <title>Genomic insights into acetone-butanol-ethanol (ABE) fermentation by sequencing solventogenic clostridia strains.</title>
        <authorList>
            <person name="Brown S."/>
        </authorList>
    </citation>
    <scope>NUCLEOTIDE SEQUENCE [LARGE SCALE GENOMIC DNA]</scope>
    <source>
        <strain evidence="1 2">DJ011</strain>
    </source>
</reference>
<proteinExistence type="predicted"/>
<dbReference type="RefSeq" id="WP_035148450.1">
    <property type="nucleotide sequence ID" value="NZ_JAAZWO010000002.1"/>
</dbReference>
<dbReference type="EMBL" id="JAAZWO010000002">
    <property type="protein sequence ID" value="MBC2396512.1"/>
    <property type="molecule type" value="Genomic_DNA"/>
</dbReference>
<protein>
    <submittedName>
        <fullName evidence="1">Uncharacterized protein</fullName>
    </submittedName>
</protein>
<name>A0A923E4X9_CLOTT</name>
<keyword evidence="2" id="KW-1185">Reference proteome</keyword>
<accession>A0A923E4X9</accession>
<comment type="caution">
    <text evidence="1">The sequence shown here is derived from an EMBL/GenBank/DDBJ whole genome shotgun (WGS) entry which is preliminary data.</text>
</comment>
<dbReference type="Proteomes" id="UP000563151">
    <property type="component" value="Unassembled WGS sequence"/>
</dbReference>
<organism evidence="1 2">
    <name type="scientific">Clostridium tetanomorphum</name>
    <dbReference type="NCBI Taxonomy" id="1553"/>
    <lineage>
        <taxon>Bacteria</taxon>
        <taxon>Bacillati</taxon>
        <taxon>Bacillota</taxon>
        <taxon>Clostridia</taxon>
        <taxon>Eubacteriales</taxon>
        <taxon>Clostridiaceae</taxon>
        <taxon>Clostridium</taxon>
    </lineage>
</organism>
<dbReference type="AlphaFoldDB" id="A0A923E4X9"/>
<evidence type="ECO:0000313" key="2">
    <source>
        <dbReference type="Proteomes" id="UP000563151"/>
    </source>
</evidence>
<sequence>MIAFKQMWNDVIDIISKDKIEDIQIIEKYNDGFIVKDSEGNYFIDKQDFIDFWCNMLYFNELPMDSVNSKDELKFKYVYAVVKNLPYINENCGTIKLME</sequence>
<gene>
    <name evidence="1" type="ORF">HGG79_01785</name>
</gene>